<evidence type="ECO:0000313" key="2">
    <source>
        <dbReference type="Proteomes" id="UP000434850"/>
    </source>
</evidence>
<dbReference type="AlphaFoldDB" id="A0A6I4IR18"/>
<proteinExistence type="predicted"/>
<comment type="caution">
    <text evidence="1">The sequence shown here is derived from an EMBL/GenBank/DDBJ whole genome shotgun (WGS) entry which is preliminary data.</text>
</comment>
<dbReference type="EMBL" id="WQLA01000005">
    <property type="protein sequence ID" value="MVN92024.1"/>
    <property type="molecule type" value="Genomic_DNA"/>
</dbReference>
<gene>
    <name evidence="1" type="ORF">GO816_12875</name>
</gene>
<protein>
    <submittedName>
        <fullName evidence="1">Uncharacterized protein</fullName>
    </submittedName>
</protein>
<accession>A0A6I4IR18</accession>
<dbReference type="OrthoDB" id="2680225at2"/>
<sequence>MRKAEFIWKILNHADQNYKGWEFLYIETGLNYREDIKTKSGFILPVEYINSSIIPIKYSNSESENIVLYAIDAYNEEDLKKLIGLANKLSGAFAGAIDILFPDFVINGNENSVRKVTEYFRDSNLARKIKVLSYNDKLIQ</sequence>
<dbReference type="RefSeq" id="WP_157542353.1">
    <property type="nucleotide sequence ID" value="NZ_WQLA01000005.1"/>
</dbReference>
<keyword evidence="2" id="KW-1185">Reference proteome</keyword>
<organism evidence="1 2">
    <name type="scientific">Mucilaginibacter aquatilis</name>
    <dbReference type="NCBI Taxonomy" id="1517760"/>
    <lineage>
        <taxon>Bacteria</taxon>
        <taxon>Pseudomonadati</taxon>
        <taxon>Bacteroidota</taxon>
        <taxon>Sphingobacteriia</taxon>
        <taxon>Sphingobacteriales</taxon>
        <taxon>Sphingobacteriaceae</taxon>
        <taxon>Mucilaginibacter</taxon>
    </lineage>
</organism>
<name>A0A6I4IR18_9SPHI</name>
<dbReference type="Proteomes" id="UP000434850">
    <property type="component" value="Unassembled WGS sequence"/>
</dbReference>
<evidence type="ECO:0000313" key="1">
    <source>
        <dbReference type="EMBL" id="MVN92024.1"/>
    </source>
</evidence>
<reference evidence="1 2" key="1">
    <citation type="submission" date="2019-12" db="EMBL/GenBank/DDBJ databases">
        <title>Mucilaginibacter sp. HME9299 genome sequencing and assembly.</title>
        <authorList>
            <person name="Kang H."/>
            <person name="Kim H."/>
            <person name="Joh K."/>
        </authorList>
    </citation>
    <scope>NUCLEOTIDE SEQUENCE [LARGE SCALE GENOMIC DNA]</scope>
    <source>
        <strain evidence="1 2">HME9299</strain>
    </source>
</reference>